<reference evidence="1 2" key="1">
    <citation type="journal article" date="2018" name="J. Allergy Clin. Immunol.">
        <title>High-quality assembly of Dermatophagoides pteronyssinus genome and transcriptome reveals a wide range of novel allergens.</title>
        <authorList>
            <person name="Liu X.Y."/>
            <person name="Yang K.Y."/>
            <person name="Wang M.Q."/>
            <person name="Kwok J.S."/>
            <person name="Zeng X."/>
            <person name="Yang Z."/>
            <person name="Xiao X.J."/>
            <person name="Lau C.P."/>
            <person name="Li Y."/>
            <person name="Huang Z.M."/>
            <person name="Ba J.G."/>
            <person name="Yim A.K."/>
            <person name="Ouyang C.Y."/>
            <person name="Ngai S.M."/>
            <person name="Chan T.F."/>
            <person name="Leung E.L."/>
            <person name="Liu L."/>
            <person name="Liu Z.G."/>
            <person name="Tsui S.K."/>
        </authorList>
    </citation>
    <scope>NUCLEOTIDE SEQUENCE [LARGE SCALE GENOMIC DNA]</scope>
    <source>
        <strain evidence="1">Derp</strain>
    </source>
</reference>
<keyword evidence="2" id="KW-1185">Reference proteome</keyword>
<gene>
    <name evidence="1" type="ORF">DERP_007779</name>
</gene>
<name>A0ABQ8ISK6_DERPT</name>
<sequence>MKNKNEPTILSMTFDQLTFNSVVYPEIIIILTLTMKLNGIQSKQMAKLMIIICTFQNLDRSVQSIIMSSTSSSSTTSSSYLSNIIQNKKINYHLNSNNYSTGVVIDNGGETLSDNGSVSFH</sequence>
<dbReference type="EMBL" id="NJHN03000121">
    <property type="protein sequence ID" value="KAH9413303.1"/>
    <property type="molecule type" value="Genomic_DNA"/>
</dbReference>
<evidence type="ECO:0000313" key="2">
    <source>
        <dbReference type="Proteomes" id="UP000887458"/>
    </source>
</evidence>
<reference evidence="1 2" key="2">
    <citation type="journal article" date="2022" name="Mol. Biol. Evol.">
        <title>Comparative Genomics Reveals Insights into the Divergent Evolution of Astigmatic Mites and Household Pest Adaptations.</title>
        <authorList>
            <person name="Xiong Q."/>
            <person name="Wan A.T."/>
            <person name="Liu X."/>
            <person name="Fung C.S."/>
            <person name="Xiao X."/>
            <person name="Malainual N."/>
            <person name="Hou J."/>
            <person name="Wang L."/>
            <person name="Wang M."/>
            <person name="Yang K.Y."/>
            <person name="Cui Y."/>
            <person name="Leung E.L."/>
            <person name="Nong W."/>
            <person name="Shin S.K."/>
            <person name="Au S.W."/>
            <person name="Jeong K.Y."/>
            <person name="Chew F.T."/>
            <person name="Hui J.H."/>
            <person name="Leung T.F."/>
            <person name="Tungtrongchitr A."/>
            <person name="Zhong N."/>
            <person name="Liu Z."/>
            <person name="Tsui S.K."/>
        </authorList>
    </citation>
    <scope>NUCLEOTIDE SEQUENCE [LARGE SCALE GENOMIC DNA]</scope>
    <source>
        <strain evidence="1">Derp</strain>
    </source>
</reference>
<dbReference type="Proteomes" id="UP000887458">
    <property type="component" value="Unassembled WGS sequence"/>
</dbReference>
<evidence type="ECO:0000313" key="1">
    <source>
        <dbReference type="EMBL" id="KAH9413303.1"/>
    </source>
</evidence>
<organism evidence="1 2">
    <name type="scientific">Dermatophagoides pteronyssinus</name>
    <name type="common">European house dust mite</name>
    <dbReference type="NCBI Taxonomy" id="6956"/>
    <lineage>
        <taxon>Eukaryota</taxon>
        <taxon>Metazoa</taxon>
        <taxon>Ecdysozoa</taxon>
        <taxon>Arthropoda</taxon>
        <taxon>Chelicerata</taxon>
        <taxon>Arachnida</taxon>
        <taxon>Acari</taxon>
        <taxon>Acariformes</taxon>
        <taxon>Sarcoptiformes</taxon>
        <taxon>Astigmata</taxon>
        <taxon>Psoroptidia</taxon>
        <taxon>Analgoidea</taxon>
        <taxon>Pyroglyphidae</taxon>
        <taxon>Dermatophagoidinae</taxon>
        <taxon>Dermatophagoides</taxon>
    </lineage>
</organism>
<accession>A0ABQ8ISK6</accession>
<comment type="caution">
    <text evidence="1">The sequence shown here is derived from an EMBL/GenBank/DDBJ whole genome shotgun (WGS) entry which is preliminary data.</text>
</comment>
<protein>
    <submittedName>
        <fullName evidence="1">Uncharacterized protein</fullName>
    </submittedName>
</protein>
<proteinExistence type="predicted"/>